<accession>A0A2P2L9L6</accession>
<sequence>MICTKLMFKHKNLEVNSFLCAQVTICTASIPPFAYLNLETHLLTVQYIYSLLRTKIPPHSSP</sequence>
<dbReference type="AlphaFoldDB" id="A0A2P2L9L6"/>
<reference evidence="1" key="1">
    <citation type="submission" date="2018-02" db="EMBL/GenBank/DDBJ databases">
        <title>Rhizophora mucronata_Transcriptome.</title>
        <authorList>
            <person name="Meera S.P."/>
            <person name="Sreeshan A."/>
            <person name="Augustine A."/>
        </authorList>
    </citation>
    <scope>NUCLEOTIDE SEQUENCE</scope>
    <source>
        <tissue evidence="1">Leaf</tissue>
    </source>
</reference>
<protein>
    <submittedName>
        <fullName evidence="1">Uncharacterized protein MANES_01G117900</fullName>
    </submittedName>
</protein>
<proteinExistence type="predicted"/>
<name>A0A2P2L9L6_RHIMU</name>
<evidence type="ECO:0000313" key="1">
    <source>
        <dbReference type="EMBL" id="MBX14659.1"/>
    </source>
</evidence>
<organism evidence="1">
    <name type="scientific">Rhizophora mucronata</name>
    <name type="common">Asiatic mangrove</name>
    <dbReference type="NCBI Taxonomy" id="61149"/>
    <lineage>
        <taxon>Eukaryota</taxon>
        <taxon>Viridiplantae</taxon>
        <taxon>Streptophyta</taxon>
        <taxon>Embryophyta</taxon>
        <taxon>Tracheophyta</taxon>
        <taxon>Spermatophyta</taxon>
        <taxon>Magnoliopsida</taxon>
        <taxon>eudicotyledons</taxon>
        <taxon>Gunneridae</taxon>
        <taxon>Pentapetalae</taxon>
        <taxon>rosids</taxon>
        <taxon>fabids</taxon>
        <taxon>Malpighiales</taxon>
        <taxon>Rhizophoraceae</taxon>
        <taxon>Rhizophora</taxon>
    </lineage>
</organism>
<dbReference type="EMBL" id="GGEC01034175">
    <property type="protein sequence ID" value="MBX14659.1"/>
    <property type="molecule type" value="Transcribed_RNA"/>
</dbReference>